<evidence type="ECO:0000313" key="1">
    <source>
        <dbReference type="EMBL" id="MEP0863364.1"/>
    </source>
</evidence>
<sequence>MAISFKASKKGLEIVDRARRKKGWAATALAWCAAANTSGATLKRFRTGRPIQQDVFIAICKAVGIENWEAIVDNSPSPQTDSRPEFFAYDYAWVGREQLVAELSQKVRGSCRLLILVGITGIGKTALAEKLAVDLQDWFQGDWKQKFWRANFDYEDKATDFASVAVKWLEEWGESVLPEDKEPERLLHRSVKYLRENQVLLLIDSLEGLLKGNEEYGWGNFADKWWVRFFQNLLAAESCQSRLILTSEDLPAQVLAIGTRYPNFWYCQPLSGLAELESLDLFEKTGIEVGKESPNRPYLDRIRAVYEGHPLALRAIAGEIGNKPFNGNVVAYWNKHSHEIEEVEKAIEEAKTKGLMASADDRWQLDRYTRGLRRQVRVRLEKTFNRLNKDVHYAYVLLCEASVYRCPVPEEFWLSHLEDWDLPEDWNDQKSQQMLDALRERYLVEEVIDNNQCLLRQHNLIRSVAIEHLKQLGEDDE</sequence>
<dbReference type="PRINTS" id="PR00364">
    <property type="entry name" value="DISEASERSIST"/>
</dbReference>
<protein>
    <submittedName>
        <fullName evidence="1">ATP-binding protein</fullName>
    </submittedName>
</protein>
<dbReference type="GO" id="GO:0005524">
    <property type="term" value="F:ATP binding"/>
    <property type="evidence" value="ECO:0007669"/>
    <property type="project" value="UniProtKB-KW"/>
</dbReference>
<keyword evidence="1" id="KW-0067">ATP-binding</keyword>
<proteinExistence type="predicted"/>
<evidence type="ECO:0000313" key="2">
    <source>
        <dbReference type="Proteomes" id="UP001442494"/>
    </source>
</evidence>
<comment type="caution">
    <text evidence="1">The sequence shown here is derived from an EMBL/GenBank/DDBJ whole genome shotgun (WGS) entry which is preliminary data.</text>
</comment>
<accession>A0ABV0JK44</accession>
<keyword evidence="2" id="KW-1185">Reference proteome</keyword>
<name>A0ABV0JK44_9CYAN</name>
<gene>
    <name evidence="1" type="ORF">NDI37_02645</name>
</gene>
<organism evidence="1 2">
    <name type="scientific">Funiculus sociatus GB2-A5</name>
    <dbReference type="NCBI Taxonomy" id="2933946"/>
    <lineage>
        <taxon>Bacteria</taxon>
        <taxon>Bacillati</taxon>
        <taxon>Cyanobacteriota</taxon>
        <taxon>Cyanophyceae</taxon>
        <taxon>Coleofasciculales</taxon>
        <taxon>Coleofasciculaceae</taxon>
        <taxon>Funiculus</taxon>
    </lineage>
</organism>
<dbReference type="InterPro" id="IPR027417">
    <property type="entry name" value="P-loop_NTPase"/>
</dbReference>
<dbReference type="SUPFAM" id="SSF52540">
    <property type="entry name" value="P-loop containing nucleoside triphosphate hydrolases"/>
    <property type="match status" value="1"/>
</dbReference>
<keyword evidence="1" id="KW-0547">Nucleotide-binding</keyword>
<dbReference type="Gene3D" id="3.40.50.300">
    <property type="entry name" value="P-loop containing nucleotide triphosphate hydrolases"/>
    <property type="match status" value="1"/>
</dbReference>
<dbReference type="EMBL" id="JAMPKK010000003">
    <property type="protein sequence ID" value="MEP0863364.1"/>
    <property type="molecule type" value="Genomic_DNA"/>
</dbReference>
<reference evidence="1 2" key="1">
    <citation type="submission" date="2022-04" db="EMBL/GenBank/DDBJ databases">
        <title>Positive selection, recombination, and allopatry shape intraspecific diversity of widespread and dominant cyanobacteria.</title>
        <authorList>
            <person name="Wei J."/>
            <person name="Shu W."/>
            <person name="Hu C."/>
        </authorList>
    </citation>
    <scope>NUCLEOTIDE SEQUENCE [LARGE SCALE GENOMIC DNA]</scope>
    <source>
        <strain evidence="1 2">GB2-A5</strain>
    </source>
</reference>
<dbReference type="Proteomes" id="UP001442494">
    <property type="component" value="Unassembled WGS sequence"/>
</dbReference>
<dbReference type="RefSeq" id="WP_190420534.1">
    <property type="nucleotide sequence ID" value="NZ_JAMPKK010000003.1"/>
</dbReference>